<dbReference type="Proteomes" id="UP001261871">
    <property type="component" value="Unassembled WGS sequence"/>
</dbReference>
<comment type="caution">
    <text evidence="1">The sequence shown here is derived from an EMBL/GenBank/DDBJ whole genome shotgun (WGS) entry which is preliminary data.</text>
</comment>
<dbReference type="InterPro" id="IPR019853">
    <property type="entry name" value="GldB-like"/>
</dbReference>
<evidence type="ECO:0000313" key="2">
    <source>
        <dbReference type="Proteomes" id="UP001261871"/>
    </source>
</evidence>
<dbReference type="NCBIfam" id="TIGR03514">
    <property type="entry name" value="GldB_lipo"/>
    <property type="match status" value="1"/>
</dbReference>
<name>A0ABU1RZ46_9FLAO</name>
<sequence length="319" mass="37531">MKLFLLTIVSSLLLLSCGQKSKVEKAIEETPVEAIKVERFDKQFFETAPGDLSKLKKQYPYFFSPQINDTVWTNKMTAPIWREVYAEVEKKYPTSEGIQNEVEALVQHMKYYFPKTKTPKVITLISDMDYTNKAIYADSLVIISLELYLGKDHKFYTFPKYIKQNFEERQMMPDVVKSFSLGKIAPPMDKNLLSQMIYFGKQLYLKDLLLPEYSDAEKMGYTPEQIVWCQENESYIWRYFIEREMLFSDEQKLTSRFIDPAPFSKFYLEIDNDSPGQIGSWIGWQIVKSYMVNNDVTVDQLLKTDAKEIFEKSKYKPKK</sequence>
<reference evidence="1 2" key="1">
    <citation type="submission" date="2023-07" db="EMBL/GenBank/DDBJ databases">
        <title>Sorghum-associated microbial communities from plants grown in Nebraska, USA.</title>
        <authorList>
            <person name="Schachtman D."/>
        </authorList>
    </citation>
    <scope>NUCLEOTIDE SEQUENCE [LARGE SCALE GENOMIC DNA]</scope>
    <source>
        <strain evidence="1 2">BE124</strain>
    </source>
</reference>
<gene>
    <name evidence="1" type="ORF">J2W95_000709</name>
</gene>
<organism evidence="1 2">
    <name type="scientific">Flavobacterium granuli</name>
    <dbReference type="NCBI Taxonomy" id="280093"/>
    <lineage>
        <taxon>Bacteria</taxon>
        <taxon>Pseudomonadati</taxon>
        <taxon>Bacteroidota</taxon>
        <taxon>Flavobacteriia</taxon>
        <taxon>Flavobacteriales</taxon>
        <taxon>Flavobacteriaceae</taxon>
        <taxon>Flavobacterium</taxon>
    </lineage>
</organism>
<keyword evidence="1" id="KW-0449">Lipoprotein</keyword>
<dbReference type="Pfam" id="PF25594">
    <property type="entry name" value="GldB_lipo"/>
    <property type="match status" value="1"/>
</dbReference>
<keyword evidence="2" id="KW-1185">Reference proteome</keyword>
<dbReference type="EMBL" id="JAVDTX010000001">
    <property type="protein sequence ID" value="MDR6844029.1"/>
    <property type="molecule type" value="Genomic_DNA"/>
</dbReference>
<accession>A0ABU1RZ46</accession>
<protein>
    <submittedName>
        <fullName evidence="1">Gliding motility-associated lipoprotein GldB</fullName>
    </submittedName>
</protein>
<proteinExistence type="predicted"/>
<dbReference type="RefSeq" id="WP_310004004.1">
    <property type="nucleotide sequence ID" value="NZ_JAVDTX010000001.1"/>
</dbReference>
<evidence type="ECO:0000313" key="1">
    <source>
        <dbReference type="EMBL" id="MDR6844029.1"/>
    </source>
</evidence>
<dbReference type="PROSITE" id="PS51257">
    <property type="entry name" value="PROKAR_LIPOPROTEIN"/>
    <property type="match status" value="1"/>
</dbReference>